<accession>A0A9P6U595</accession>
<keyword evidence="4" id="KW-1185">Reference proteome</keyword>
<comment type="caution">
    <text evidence="3">The sequence shown here is derived from an EMBL/GenBank/DDBJ whole genome shotgun (WGS) entry which is preliminary data.</text>
</comment>
<evidence type="ECO:0000259" key="2">
    <source>
        <dbReference type="Pfam" id="PF12214"/>
    </source>
</evidence>
<feature type="region of interest" description="Disordered" evidence="1">
    <location>
        <begin position="338"/>
        <end position="357"/>
    </location>
</feature>
<name>A0A9P6U595_9FUNG</name>
<dbReference type="EMBL" id="JAAAJA010000159">
    <property type="protein sequence ID" value="KAG0260290.1"/>
    <property type="molecule type" value="Genomic_DNA"/>
</dbReference>
<feature type="compositionally biased region" description="Low complexity" evidence="1">
    <location>
        <begin position="40"/>
        <end position="55"/>
    </location>
</feature>
<dbReference type="Pfam" id="PF12214">
    <property type="entry name" value="TPX2_importin"/>
    <property type="match status" value="1"/>
</dbReference>
<feature type="region of interest" description="Disordered" evidence="1">
    <location>
        <begin position="595"/>
        <end position="625"/>
    </location>
</feature>
<sequence length="786" mass="83869">MSSFFSQKPLQSLSTLSSAPSKSNPSAPIATISAGTSTGPAHPKSAHSAHSAQQSVINTKNHSISKSKEDNNPFVEPPARKLFKPGSSTSYGSAAFMQRNQAHGGQQSMEAGTRTGIGATARKPQRLVLTRVLPSSSTARNRMGDMAVVDNTTSSSGTLVQEASATVLPPKTTTTKGNVAAKMTMVTAPKPGHSKDRDGFTIPSTSRTVSSHTAVEIHSGYTQKHPSTTPKGPPNTEYLEFIKKGLDMPTPARNLVMEFTSVAGDEPQQAEQMHGHAEVRKVQQEGQEQQQVHEREESVLIDTNIMAFARKSIMQSASASPQSIFRKLNADRTTTAAFGSSRSHVKPHSSSANFLNDSSNKAASTKVSKQNGAGVIAASDMQTAFTFVSTPMTTGSSGANSTGLFATPSIIPNSANPTTAAVVAPAVTNKRPASPPAPPSPHARSIFSRSVLDFSKPTEARFQKPNTLSTQTITIEKEPPALPPVDIDMTEAGTDPSLNNSQGSSFDIRAALRMDSARSQYQLPSLVASFSPPSSPRKHRLTPYSVPSTHDREKLRSVRRMPQFKARPLNPKVFTSAGDLGVPRIQKQPLTVPVSPVFSSHSRTRTRKARDAVQEGDMANEDVGRSATSLRLKNMVRAGSEKKQVTTASTTANDTSITTPAFDSKSNVRSATGTWTVPLKVPGVDQTRSIPNLRSLSGPAIRQPTPPSRASGKQISARRPVTKPVPFKFATTELQQKRMQFQPTRDFLATATVAGVRHGDLTGPSQTLTLEDLYSDGSGTGPARTE</sequence>
<evidence type="ECO:0000313" key="3">
    <source>
        <dbReference type="EMBL" id="KAG0260290.1"/>
    </source>
</evidence>
<dbReference type="AlphaFoldDB" id="A0A9P6U595"/>
<feature type="compositionally biased region" description="Polar residues" evidence="1">
    <location>
        <begin position="202"/>
        <end position="212"/>
    </location>
</feature>
<protein>
    <recommendedName>
        <fullName evidence="2">TPX2 central domain-containing protein</fullName>
    </recommendedName>
</protein>
<feature type="region of interest" description="Disordered" evidence="1">
    <location>
        <begin position="757"/>
        <end position="786"/>
    </location>
</feature>
<reference evidence="3" key="1">
    <citation type="journal article" date="2020" name="Fungal Divers.">
        <title>Resolving the Mortierellaceae phylogeny through synthesis of multi-gene phylogenetics and phylogenomics.</title>
        <authorList>
            <person name="Vandepol N."/>
            <person name="Liber J."/>
            <person name="Desiro A."/>
            <person name="Na H."/>
            <person name="Kennedy M."/>
            <person name="Barry K."/>
            <person name="Grigoriev I.V."/>
            <person name="Miller A.N."/>
            <person name="O'Donnell K."/>
            <person name="Stajich J.E."/>
            <person name="Bonito G."/>
        </authorList>
    </citation>
    <scope>NUCLEOTIDE SEQUENCE</scope>
    <source>
        <strain evidence="3">KOD948</strain>
    </source>
</reference>
<feature type="region of interest" description="Disordered" evidence="1">
    <location>
        <begin position="686"/>
        <end position="718"/>
    </location>
</feature>
<evidence type="ECO:0000313" key="4">
    <source>
        <dbReference type="Proteomes" id="UP000726737"/>
    </source>
</evidence>
<feature type="region of interest" description="Disordered" evidence="1">
    <location>
        <begin position="188"/>
        <end position="212"/>
    </location>
</feature>
<dbReference type="OrthoDB" id="1684416at2759"/>
<feature type="domain" description="TPX2 central" evidence="2">
    <location>
        <begin position="558"/>
        <end position="598"/>
    </location>
</feature>
<evidence type="ECO:0000256" key="1">
    <source>
        <dbReference type="SAM" id="MobiDB-lite"/>
    </source>
</evidence>
<proteinExistence type="predicted"/>
<organism evidence="3 4">
    <name type="scientific">Mortierella polycephala</name>
    <dbReference type="NCBI Taxonomy" id="41804"/>
    <lineage>
        <taxon>Eukaryota</taxon>
        <taxon>Fungi</taxon>
        <taxon>Fungi incertae sedis</taxon>
        <taxon>Mucoromycota</taxon>
        <taxon>Mortierellomycotina</taxon>
        <taxon>Mortierellomycetes</taxon>
        <taxon>Mortierellales</taxon>
        <taxon>Mortierellaceae</taxon>
        <taxon>Mortierella</taxon>
    </lineage>
</organism>
<dbReference type="Proteomes" id="UP000726737">
    <property type="component" value="Unassembled WGS sequence"/>
</dbReference>
<feature type="compositionally biased region" description="Polar residues" evidence="1">
    <location>
        <begin position="686"/>
        <end position="695"/>
    </location>
</feature>
<feature type="region of interest" description="Disordered" evidence="1">
    <location>
        <begin position="1"/>
        <end position="89"/>
    </location>
</feature>
<feature type="compositionally biased region" description="Low complexity" evidence="1">
    <location>
        <begin position="9"/>
        <end position="30"/>
    </location>
</feature>
<gene>
    <name evidence="3" type="ORF">BG011_001991</name>
</gene>
<feature type="region of interest" description="Disordered" evidence="1">
    <location>
        <begin position="527"/>
        <end position="554"/>
    </location>
</feature>
<dbReference type="InterPro" id="IPR027330">
    <property type="entry name" value="TPX2_central_dom"/>
</dbReference>